<gene>
    <name evidence="2" type="ORF">ICJ84_11900</name>
</gene>
<keyword evidence="1" id="KW-0812">Transmembrane</keyword>
<keyword evidence="1" id="KW-0472">Membrane</keyword>
<proteinExistence type="predicted"/>
<dbReference type="RefSeq" id="WP_188216632.1">
    <property type="nucleotide sequence ID" value="NZ_BAABGH010000007.1"/>
</dbReference>
<sequence length="238" mass="27176">MARTDFEKYMKEKLENRSMKPSPEAWNSLSKRLDENENASSNKTYWWLGIAAGFIGILFTVSLFFKTNEVVPVIVNNPVKTVEEVQKDTLKNDVKKAVKPVEEFMEIKQNAILPKQEEPIEIVQEQPIITEEEQNANNQIKKELSFEDQKVKEVIAKVNDLMTQNKEVTDDDIEALLLEAQRGINKQRIINQSTGVVDADALLQDVETELDQSFRSKVFEAIKTSFGTVKTAVAQRNQ</sequence>
<evidence type="ECO:0000256" key="1">
    <source>
        <dbReference type="SAM" id="Phobius"/>
    </source>
</evidence>
<evidence type="ECO:0000313" key="2">
    <source>
        <dbReference type="EMBL" id="MBD0836144.1"/>
    </source>
</evidence>
<dbReference type="AlphaFoldDB" id="A0A8J6UI09"/>
<protein>
    <submittedName>
        <fullName evidence="2">Uncharacterized protein</fullName>
    </submittedName>
</protein>
<evidence type="ECO:0000313" key="3">
    <source>
        <dbReference type="Proteomes" id="UP000602057"/>
    </source>
</evidence>
<dbReference type="Proteomes" id="UP000602057">
    <property type="component" value="Unassembled WGS sequence"/>
</dbReference>
<reference evidence="2" key="1">
    <citation type="journal article" date="2013" name="Int. J. Syst. Evol. Microbiol.">
        <title>Aestuariibaculum suncheonense gen. nov., sp. nov., a marine bacterium of the family Flavobacteriaceae isolated from a tidal flat and emended descriptions of the genera Gaetbulibacter and Tamlana.</title>
        <authorList>
            <person name="Jeong S.H."/>
            <person name="Park M.S."/>
            <person name="Jin H.M."/>
            <person name="Lee K."/>
            <person name="Park W."/>
            <person name="Jeon C.O."/>
        </authorList>
    </citation>
    <scope>NUCLEOTIDE SEQUENCE</scope>
    <source>
        <strain evidence="2">SC17</strain>
    </source>
</reference>
<name>A0A8J6UI09_9FLAO</name>
<comment type="caution">
    <text evidence="2">The sequence shown here is derived from an EMBL/GenBank/DDBJ whole genome shotgun (WGS) entry which is preliminary data.</text>
</comment>
<accession>A0A8J6UI09</accession>
<reference evidence="2" key="2">
    <citation type="submission" date="2020-09" db="EMBL/GenBank/DDBJ databases">
        <authorList>
            <person name="Wu Z."/>
        </authorList>
    </citation>
    <scope>NUCLEOTIDE SEQUENCE</scope>
    <source>
        <strain evidence="2">SC17</strain>
    </source>
</reference>
<keyword evidence="3" id="KW-1185">Reference proteome</keyword>
<dbReference type="EMBL" id="JACVXC010000004">
    <property type="protein sequence ID" value="MBD0836144.1"/>
    <property type="molecule type" value="Genomic_DNA"/>
</dbReference>
<keyword evidence="1" id="KW-1133">Transmembrane helix</keyword>
<organism evidence="2 3">
    <name type="scientific">Aestuariibaculum suncheonense</name>
    <dbReference type="NCBI Taxonomy" id="1028745"/>
    <lineage>
        <taxon>Bacteria</taxon>
        <taxon>Pseudomonadati</taxon>
        <taxon>Bacteroidota</taxon>
        <taxon>Flavobacteriia</taxon>
        <taxon>Flavobacteriales</taxon>
        <taxon>Flavobacteriaceae</taxon>
    </lineage>
</organism>
<feature type="transmembrane region" description="Helical" evidence="1">
    <location>
        <begin position="45"/>
        <end position="65"/>
    </location>
</feature>